<evidence type="ECO:0000256" key="3">
    <source>
        <dbReference type="ARBA" id="ARBA00022729"/>
    </source>
</evidence>
<feature type="signal peptide" evidence="8">
    <location>
        <begin position="1"/>
        <end position="20"/>
    </location>
</feature>
<gene>
    <name evidence="9" type="ORF">QCN29_25355</name>
</gene>
<keyword evidence="5" id="KW-0119">Carbohydrate metabolism</keyword>
<keyword evidence="4 9" id="KW-0378">Hydrolase</keyword>
<evidence type="ECO:0000313" key="10">
    <source>
        <dbReference type="Proteomes" id="UP001223144"/>
    </source>
</evidence>
<organism evidence="9 10">
    <name type="scientific">Streptomyces chengmaiensis</name>
    <dbReference type="NCBI Taxonomy" id="3040919"/>
    <lineage>
        <taxon>Bacteria</taxon>
        <taxon>Bacillati</taxon>
        <taxon>Actinomycetota</taxon>
        <taxon>Actinomycetes</taxon>
        <taxon>Kitasatosporales</taxon>
        <taxon>Streptomycetaceae</taxon>
        <taxon>Streptomyces</taxon>
    </lineage>
</organism>
<comment type="caution">
    <text evidence="9">The sequence shown here is derived from an EMBL/GenBank/DDBJ whole genome shotgun (WGS) entry which is preliminary data.</text>
</comment>
<dbReference type="PANTHER" id="PTHR42061:SF6">
    <property type="entry name" value="ENDO-CHITOSANASE"/>
    <property type="match status" value="1"/>
</dbReference>
<evidence type="ECO:0000256" key="8">
    <source>
        <dbReference type="SAM" id="SignalP"/>
    </source>
</evidence>
<dbReference type="RefSeq" id="WP_279931028.1">
    <property type="nucleotide sequence ID" value="NZ_JARWBG010000035.1"/>
</dbReference>
<sequence>MHTRRFALALAGGAVLTAVAAMPAAAVPAVAPPEPGPWSYRTADLTDDSWAKDAEGGVAGPAEARALLGKVERCRQISEGRYRTDPGARADVPVCGTDRVVFWKADMDIDCDGVRTAECNSRTDPWFHPTTAFRQSDGRQLNAETLPFIVVPAPSRIWDYRAHGVRGGSVAAVVYGDRVRYAVVGDTGPTTVIGEASYATAKALGINPDPRKGGVPSGVTYIVFKDTRVSPIEDHAEAARVGEAVAREFLADE</sequence>
<evidence type="ECO:0000313" key="9">
    <source>
        <dbReference type="EMBL" id="MDH2392049.1"/>
    </source>
</evidence>
<accession>A0ABT6HVI1</accession>
<reference evidence="9 10" key="1">
    <citation type="submission" date="2023-04" db="EMBL/GenBank/DDBJ databases">
        <title>Streptomyces chengmaiensis sp. nov. isolated from the stem of mangrove plant in Hainan.</title>
        <authorList>
            <person name="Huang X."/>
            <person name="Zhou S."/>
            <person name="Chu X."/>
            <person name="Xie Y."/>
            <person name="Lin Y."/>
        </authorList>
    </citation>
    <scope>NUCLEOTIDE SEQUENCE [LARGE SCALE GENOMIC DNA]</scope>
    <source>
        <strain evidence="9 10">HNM0663</strain>
    </source>
</reference>
<dbReference type="Pfam" id="PF07335">
    <property type="entry name" value="Glyco_hydro_75"/>
    <property type="match status" value="1"/>
</dbReference>
<evidence type="ECO:0000256" key="7">
    <source>
        <dbReference type="ARBA" id="ARBA00023326"/>
    </source>
</evidence>
<dbReference type="EMBL" id="JARWBG010000035">
    <property type="protein sequence ID" value="MDH2392049.1"/>
    <property type="molecule type" value="Genomic_DNA"/>
</dbReference>
<name>A0ABT6HVI1_9ACTN</name>
<evidence type="ECO:0000256" key="4">
    <source>
        <dbReference type="ARBA" id="ARBA00022801"/>
    </source>
</evidence>
<dbReference type="Proteomes" id="UP001223144">
    <property type="component" value="Unassembled WGS sequence"/>
</dbReference>
<comment type="subcellular location">
    <subcellularLocation>
        <location evidence="1">Secreted</location>
    </subcellularLocation>
</comment>
<dbReference type="PROSITE" id="PS51318">
    <property type="entry name" value="TAT"/>
    <property type="match status" value="1"/>
</dbReference>
<keyword evidence="6" id="KW-0326">Glycosidase</keyword>
<evidence type="ECO:0000256" key="6">
    <source>
        <dbReference type="ARBA" id="ARBA00023295"/>
    </source>
</evidence>
<dbReference type="PANTHER" id="PTHR42061">
    <property type="entry name" value="ENDO-CHITOSANASE"/>
    <property type="match status" value="1"/>
</dbReference>
<feature type="chain" id="PRO_5047020182" evidence="8">
    <location>
        <begin position="21"/>
        <end position="253"/>
    </location>
</feature>
<keyword evidence="7" id="KW-0624">Polysaccharide degradation</keyword>
<keyword evidence="2" id="KW-0964">Secreted</keyword>
<evidence type="ECO:0000256" key="5">
    <source>
        <dbReference type="ARBA" id="ARBA00023277"/>
    </source>
</evidence>
<proteinExistence type="predicted"/>
<dbReference type="InterPro" id="IPR006311">
    <property type="entry name" value="TAT_signal"/>
</dbReference>
<evidence type="ECO:0000256" key="2">
    <source>
        <dbReference type="ARBA" id="ARBA00022525"/>
    </source>
</evidence>
<protein>
    <submittedName>
        <fullName evidence="9">Glycoside hydrolase family 75 protein</fullName>
    </submittedName>
</protein>
<dbReference type="InterPro" id="IPR009939">
    <property type="entry name" value="Chitosanase_fungal"/>
</dbReference>
<keyword evidence="3 8" id="KW-0732">Signal</keyword>
<evidence type="ECO:0000256" key="1">
    <source>
        <dbReference type="ARBA" id="ARBA00004613"/>
    </source>
</evidence>
<dbReference type="GO" id="GO:0016787">
    <property type="term" value="F:hydrolase activity"/>
    <property type="evidence" value="ECO:0007669"/>
    <property type="project" value="UniProtKB-KW"/>
</dbReference>
<keyword evidence="10" id="KW-1185">Reference proteome</keyword>